<organism evidence="2 3">
    <name type="scientific">Paenibacillus antri</name>
    <dbReference type="NCBI Taxonomy" id="2582848"/>
    <lineage>
        <taxon>Bacteria</taxon>
        <taxon>Bacillati</taxon>
        <taxon>Bacillota</taxon>
        <taxon>Bacilli</taxon>
        <taxon>Bacillales</taxon>
        <taxon>Paenibacillaceae</taxon>
        <taxon>Paenibacillus</taxon>
    </lineage>
</organism>
<gene>
    <name evidence="2" type="ORF">FE782_28440</name>
</gene>
<protein>
    <submittedName>
        <fullName evidence="2">ChrB protein</fullName>
    </submittedName>
</protein>
<comment type="caution">
    <text evidence="2">The sequence shown here is derived from an EMBL/GenBank/DDBJ whole genome shotgun (WGS) entry which is preliminary data.</text>
</comment>
<dbReference type="InterPro" id="IPR046858">
    <property type="entry name" value="ChrB_N"/>
</dbReference>
<dbReference type="RefSeq" id="WP_138197744.1">
    <property type="nucleotide sequence ID" value="NZ_VCIW01000028.1"/>
</dbReference>
<evidence type="ECO:0000313" key="3">
    <source>
        <dbReference type="Proteomes" id="UP000309676"/>
    </source>
</evidence>
<reference evidence="2 3" key="1">
    <citation type="submission" date="2019-05" db="EMBL/GenBank/DDBJ databases">
        <authorList>
            <person name="Narsing Rao M.P."/>
            <person name="Li W.J."/>
        </authorList>
    </citation>
    <scope>NUCLEOTIDE SEQUENCE [LARGE SCALE GENOMIC DNA]</scope>
    <source>
        <strain evidence="2 3">SYSU_K30003</strain>
    </source>
</reference>
<feature type="domain" description="ChrB N-terminal" evidence="1">
    <location>
        <begin position="20"/>
        <end position="99"/>
    </location>
</feature>
<evidence type="ECO:0000259" key="1">
    <source>
        <dbReference type="Pfam" id="PF20229"/>
    </source>
</evidence>
<dbReference type="EMBL" id="VCIW01000028">
    <property type="protein sequence ID" value="TLS48796.1"/>
    <property type="molecule type" value="Genomic_DNA"/>
</dbReference>
<keyword evidence="3" id="KW-1185">Reference proteome</keyword>
<evidence type="ECO:0000313" key="2">
    <source>
        <dbReference type="EMBL" id="TLS48796.1"/>
    </source>
</evidence>
<dbReference type="OrthoDB" id="9784302at2"/>
<accession>A0A5R9G3C2</accession>
<dbReference type="Pfam" id="PF20229">
    <property type="entry name" value="ChrB_N"/>
    <property type="match status" value="1"/>
</dbReference>
<name>A0A5R9G3C2_9BACL</name>
<proteinExistence type="predicted"/>
<dbReference type="AlphaFoldDB" id="A0A5R9G3C2"/>
<sequence>MKRAWLLLSYKIPNEPSKHRVFVWRKLKRLGAELLHDTFWCLPATDWTREQFQWLTIEIKDFGGSAYLFESQLTIPGQDDTLVQTFLTKVETEYRDILKELEQEELDLMTISKRYQMIQKRDYFQSELGKNVRDALITKGRT</sequence>
<dbReference type="Proteomes" id="UP000309676">
    <property type="component" value="Unassembled WGS sequence"/>
</dbReference>